<dbReference type="Proteomes" id="UP001234585">
    <property type="component" value="Chromosome"/>
</dbReference>
<sequence>MQQTGFRYYDAVAFKRANPPRSAHTEFLRTGRIDRTPTWSATEKRYLSYEEVAERTGRKLERAGSITHGRINRFHQSIQFPRLIFHRTLAGTPHLGYCHITVAKSRFAEFENVQWAFYMANFQAEIGADSDHGEQFFDSISHTPGRMYFAVAIMPAEEAGRLRIDSKIRGNGVLFRTDDPKLAMKNVLMLGAGNEALRKIIRAM</sequence>
<organism evidence="1 2">
    <name type="scientific">Shinella sumterensis</name>
    <dbReference type="NCBI Taxonomy" id="1967501"/>
    <lineage>
        <taxon>Bacteria</taxon>
        <taxon>Pseudomonadati</taxon>
        <taxon>Pseudomonadota</taxon>
        <taxon>Alphaproteobacteria</taxon>
        <taxon>Hyphomicrobiales</taxon>
        <taxon>Rhizobiaceae</taxon>
        <taxon>Shinella</taxon>
    </lineage>
</organism>
<proteinExistence type="predicted"/>
<dbReference type="Pfam" id="PF20361">
    <property type="entry name" value="DUF6656"/>
    <property type="match status" value="1"/>
</dbReference>
<dbReference type="InterPro" id="IPR046597">
    <property type="entry name" value="DUF6656"/>
</dbReference>
<dbReference type="AlphaFoldDB" id="A0AA50D7V2"/>
<dbReference type="RefSeq" id="WP_134646057.1">
    <property type="nucleotide sequence ID" value="NZ_CP132302.1"/>
</dbReference>
<reference evidence="1 2" key="1">
    <citation type="submission" date="2023-08" db="EMBL/GenBank/DDBJ databases">
        <title>Pathogen: clinical or host-associated sample.</title>
        <authorList>
            <person name="Hergert J."/>
            <person name="Casey R."/>
            <person name="Wagner J."/>
            <person name="Young E.L."/>
            <person name="Oakeson K.F."/>
        </authorList>
    </citation>
    <scope>NUCLEOTIDE SEQUENCE [LARGE SCALE GENOMIC DNA]</scope>
    <source>
        <strain evidence="1 2">1760953</strain>
    </source>
</reference>
<dbReference type="EMBL" id="CP132302">
    <property type="protein sequence ID" value="WLR97569.1"/>
    <property type="molecule type" value="Genomic_DNA"/>
</dbReference>
<name>A0AA50D7V2_9HYPH</name>
<accession>A0AA50D7V2</accession>
<gene>
    <name evidence="1" type="ORF">Q9313_00630</name>
</gene>
<evidence type="ECO:0000313" key="2">
    <source>
        <dbReference type="Proteomes" id="UP001234585"/>
    </source>
</evidence>
<protein>
    <submittedName>
        <fullName evidence="1">Uncharacterized protein</fullName>
    </submittedName>
</protein>
<keyword evidence="2" id="KW-1185">Reference proteome</keyword>
<evidence type="ECO:0000313" key="1">
    <source>
        <dbReference type="EMBL" id="WLR97569.1"/>
    </source>
</evidence>